<dbReference type="RefSeq" id="WP_210090729.1">
    <property type="nucleotide sequence ID" value="NZ_JAGGKG010000022.1"/>
</dbReference>
<dbReference type="EMBL" id="JAGGKG010000022">
    <property type="protein sequence ID" value="MBP1907145.1"/>
    <property type="molecule type" value="Genomic_DNA"/>
</dbReference>
<sequence>MRMYELIKNIEQLSVVLIIFFAGKKFFAYMDFVHQFSKSNGVLEQYEDCNVYKAAVAFANGASNQGVKEMMLQNYQFNEDKINQILILAQKNITKMDEQDELDDAGLANAFIDAVNESLGENVYYLDSPQKS</sequence>
<name>A0ABS4FX35_9BACL</name>
<gene>
    <name evidence="1" type="ORF">J2Z32_003810</name>
</gene>
<reference evidence="1 2" key="1">
    <citation type="submission" date="2021-03" db="EMBL/GenBank/DDBJ databases">
        <title>Genomic Encyclopedia of Type Strains, Phase IV (KMG-IV): sequencing the most valuable type-strain genomes for metagenomic binning, comparative biology and taxonomic classification.</title>
        <authorList>
            <person name="Goeker M."/>
        </authorList>
    </citation>
    <scope>NUCLEOTIDE SEQUENCE [LARGE SCALE GENOMIC DNA]</scope>
    <source>
        <strain evidence="1 2">DSM 14349</strain>
    </source>
</reference>
<protein>
    <submittedName>
        <fullName evidence="1">Uncharacterized protein</fullName>
    </submittedName>
</protein>
<evidence type="ECO:0000313" key="1">
    <source>
        <dbReference type="EMBL" id="MBP1907145.1"/>
    </source>
</evidence>
<comment type="caution">
    <text evidence="1">The sequence shown here is derived from an EMBL/GenBank/DDBJ whole genome shotgun (WGS) entry which is preliminary data.</text>
</comment>
<evidence type="ECO:0000313" key="2">
    <source>
        <dbReference type="Proteomes" id="UP001519272"/>
    </source>
</evidence>
<proteinExistence type="predicted"/>
<organism evidence="1 2">
    <name type="scientific">Paenibacillus turicensis</name>
    <dbReference type="NCBI Taxonomy" id="160487"/>
    <lineage>
        <taxon>Bacteria</taxon>
        <taxon>Bacillati</taxon>
        <taxon>Bacillota</taxon>
        <taxon>Bacilli</taxon>
        <taxon>Bacillales</taxon>
        <taxon>Paenibacillaceae</taxon>
        <taxon>Paenibacillus</taxon>
    </lineage>
</organism>
<keyword evidence="2" id="KW-1185">Reference proteome</keyword>
<accession>A0ABS4FX35</accession>
<dbReference type="Proteomes" id="UP001519272">
    <property type="component" value="Unassembled WGS sequence"/>
</dbReference>